<evidence type="ECO:0000313" key="3">
    <source>
        <dbReference type="Proteomes" id="UP000770717"/>
    </source>
</evidence>
<sequence>MERTEDLRSTVGEDPGGHLRKVSKKSPERGDSVTTRDIKHWTIYSDIVSICTWYLRIELGTISEYTHINGKHLEREYTVVESVYNMQLQKAILTYTRAASQMTPTLKATMLYGKGCTGDIY</sequence>
<dbReference type="Proteomes" id="UP000770717">
    <property type="component" value="Unassembled WGS sequence"/>
</dbReference>
<name>A0A8J6B5B6_ELECQ</name>
<comment type="caution">
    <text evidence="2">The sequence shown here is derived from an EMBL/GenBank/DDBJ whole genome shotgun (WGS) entry which is preliminary data.</text>
</comment>
<reference evidence="2" key="1">
    <citation type="thesis" date="2020" institute="ProQuest LLC" country="789 East Eisenhower Parkway, Ann Arbor, MI, USA">
        <title>Comparative Genomics and Chromosome Evolution.</title>
        <authorList>
            <person name="Mudd A.B."/>
        </authorList>
    </citation>
    <scope>NUCLEOTIDE SEQUENCE</scope>
    <source>
        <strain evidence="2">HN-11 Male</strain>
        <tissue evidence="2">Kidney and liver</tissue>
    </source>
</reference>
<proteinExistence type="predicted"/>
<evidence type="ECO:0000313" key="2">
    <source>
        <dbReference type="EMBL" id="KAG9464357.1"/>
    </source>
</evidence>
<keyword evidence="3" id="KW-1185">Reference proteome</keyword>
<feature type="region of interest" description="Disordered" evidence="1">
    <location>
        <begin position="1"/>
        <end position="32"/>
    </location>
</feature>
<organism evidence="2 3">
    <name type="scientific">Eleutherodactylus coqui</name>
    <name type="common">Puerto Rican coqui</name>
    <dbReference type="NCBI Taxonomy" id="57060"/>
    <lineage>
        <taxon>Eukaryota</taxon>
        <taxon>Metazoa</taxon>
        <taxon>Chordata</taxon>
        <taxon>Craniata</taxon>
        <taxon>Vertebrata</taxon>
        <taxon>Euteleostomi</taxon>
        <taxon>Amphibia</taxon>
        <taxon>Batrachia</taxon>
        <taxon>Anura</taxon>
        <taxon>Neobatrachia</taxon>
        <taxon>Hyloidea</taxon>
        <taxon>Eleutherodactylidae</taxon>
        <taxon>Eleutherodactylinae</taxon>
        <taxon>Eleutherodactylus</taxon>
        <taxon>Eleutherodactylus</taxon>
    </lineage>
</organism>
<dbReference type="AlphaFoldDB" id="A0A8J6B5B6"/>
<accession>A0A8J6B5B6</accession>
<protein>
    <submittedName>
        <fullName evidence="2">Uncharacterized protein</fullName>
    </submittedName>
</protein>
<gene>
    <name evidence="2" type="ORF">GDO78_020068</name>
</gene>
<evidence type="ECO:0000256" key="1">
    <source>
        <dbReference type="SAM" id="MobiDB-lite"/>
    </source>
</evidence>
<dbReference type="EMBL" id="WNTK01004574">
    <property type="protein sequence ID" value="KAG9464357.1"/>
    <property type="molecule type" value="Genomic_DNA"/>
</dbReference>